<feature type="chain" id="PRO_5047159735" evidence="1">
    <location>
        <begin position="28"/>
        <end position="145"/>
    </location>
</feature>
<dbReference type="Proteomes" id="UP000839052">
    <property type="component" value="Chromosome"/>
</dbReference>
<accession>A0ABN8ALX0</accession>
<sequence length="145" mass="15988">MTREISLSLAWLLVLSVALSCPFETNAAPENRDLRIGQKYEIVGELYVHSVSDDLNSRKVSIISLVPLRLSGPEIISRQLVPTGSVLTVVDKAPKKVFAFLYPDRYVVRVNTIESPVGIPVVIDLSRGIEGKSTALNPLIFKPLF</sequence>
<dbReference type="RefSeq" id="WP_239795783.1">
    <property type="nucleotide sequence ID" value="NZ_OU912926.1"/>
</dbReference>
<evidence type="ECO:0000313" key="2">
    <source>
        <dbReference type="EMBL" id="CAG9931718.1"/>
    </source>
</evidence>
<gene>
    <name evidence="2" type="ORF">NTG6680_0465</name>
</gene>
<dbReference type="EMBL" id="OU912926">
    <property type="protein sequence ID" value="CAG9931718.1"/>
    <property type="molecule type" value="Genomic_DNA"/>
</dbReference>
<proteinExistence type="predicted"/>
<reference evidence="2 3" key="1">
    <citation type="submission" date="2021-10" db="EMBL/GenBank/DDBJ databases">
        <authorList>
            <person name="Koch H."/>
        </authorList>
    </citation>
    <scope>NUCLEOTIDE SEQUENCE [LARGE SCALE GENOMIC DNA]</scope>
    <source>
        <strain evidence="2">6680</strain>
    </source>
</reference>
<protein>
    <submittedName>
        <fullName evidence="2">Uncharacterized protein</fullName>
    </submittedName>
</protein>
<keyword evidence="3" id="KW-1185">Reference proteome</keyword>
<feature type="signal peptide" evidence="1">
    <location>
        <begin position="1"/>
        <end position="27"/>
    </location>
</feature>
<dbReference type="PROSITE" id="PS51257">
    <property type="entry name" value="PROKAR_LIPOPROTEIN"/>
    <property type="match status" value="1"/>
</dbReference>
<keyword evidence="1" id="KW-0732">Signal</keyword>
<evidence type="ECO:0000313" key="3">
    <source>
        <dbReference type="Proteomes" id="UP000839052"/>
    </source>
</evidence>
<evidence type="ECO:0000256" key="1">
    <source>
        <dbReference type="SAM" id="SignalP"/>
    </source>
</evidence>
<organism evidence="2 3">
    <name type="scientific">Candidatus Nitrotoga arctica</name>
    <dbReference type="NCBI Taxonomy" id="453162"/>
    <lineage>
        <taxon>Bacteria</taxon>
        <taxon>Pseudomonadati</taxon>
        <taxon>Pseudomonadota</taxon>
        <taxon>Betaproteobacteria</taxon>
        <taxon>Nitrosomonadales</taxon>
        <taxon>Gallionellaceae</taxon>
        <taxon>Candidatus Nitrotoga</taxon>
    </lineage>
</organism>
<name>A0ABN8ALX0_9PROT</name>